<evidence type="ECO:0000256" key="3">
    <source>
        <dbReference type="ARBA" id="ARBA00022723"/>
    </source>
</evidence>
<reference evidence="8" key="1">
    <citation type="journal article" date="2019" name="Int. J. Syst. Evol. Microbiol.">
        <title>The Global Catalogue of Microorganisms (GCM) 10K type strain sequencing project: providing services to taxonomists for standard genome sequencing and annotation.</title>
        <authorList>
            <consortium name="The Broad Institute Genomics Platform"/>
            <consortium name="The Broad Institute Genome Sequencing Center for Infectious Disease"/>
            <person name="Wu L."/>
            <person name="Ma J."/>
        </authorList>
    </citation>
    <scope>NUCLEOTIDE SEQUENCE [LARGE SCALE GENOMIC DNA]</scope>
    <source>
        <strain evidence="8">CGMCC 1.16275</strain>
    </source>
</reference>
<dbReference type="Pfam" id="PF02777">
    <property type="entry name" value="Sod_Fe_C"/>
    <property type="match status" value="1"/>
</dbReference>
<sequence>MAELDRRTLLNASLAAGAAAAAAPVLAQKPAAGFAPKPLPFDPASVPGLSPKLLTSHHDNNYAGAVKRLGAIQGEWGKLDPATAPGFQINGLKREELIAWNSMILHEIYFAGLGAPTRPGAALSAALERDFGSHDRWRAEFIGMGKALGGGSGWVLLTWSDHDGRLTNQWAADHTMTLAGSTPLLALDMYEHAYAMDYGAKAGDYVEAYMKAIRWDEADRRFAKASRA</sequence>
<dbReference type="InterPro" id="IPR019832">
    <property type="entry name" value="Mn/Fe_SOD_C"/>
</dbReference>
<dbReference type="Proteomes" id="UP001597115">
    <property type="component" value="Unassembled WGS sequence"/>
</dbReference>
<protein>
    <recommendedName>
        <fullName evidence="2">superoxide dismutase</fullName>
        <ecNumber evidence="2">1.15.1.1</ecNumber>
    </recommendedName>
</protein>
<feature type="domain" description="Manganese/iron superoxide dismutase C-terminal" evidence="6">
    <location>
        <begin position="121"/>
        <end position="221"/>
    </location>
</feature>
<dbReference type="InterPro" id="IPR006311">
    <property type="entry name" value="TAT_signal"/>
</dbReference>
<evidence type="ECO:0000256" key="1">
    <source>
        <dbReference type="ARBA" id="ARBA00008714"/>
    </source>
</evidence>
<dbReference type="GO" id="GO:0004784">
    <property type="term" value="F:superoxide dismutase activity"/>
    <property type="evidence" value="ECO:0007669"/>
    <property type="project" value="UniProtKB-EC"/>
</dbReference>
<keyword evidence="4 7" id="KW-0560">Oxidoreductase</keyword>
<evidence type="ECO:0000259" key="6">
    <source>
        <dbReference type="Pfam" id="PF02777"/>
    </source>
</evidence>
<proteinExistence type="inferred from homology"/>
<dbReference type="SUPFAM" id="SSF46609">
    <property type="entry name" value="Fe,Mn superoxide dismutase (SOD), N-terminal domain"/>
    <property type="match status" value="1"/>
</dbReference>
<keyword evidence="5" id="KW-0732">Signal</keyword>
<dbReference type="PANTHER" id="PTHR11404:SF6">
    <property type="entry name" value="SUPEROXIDE DISMUTASE [MN], MITOCHONDRIAL"/>
    <property type="match status" value="1"/>
</dbReference>
<keyword evidence="3" id="KW-0479">Metal-binding</keyword>
<dbReference type="InterPro" id="IPR050265">
    <property type="entry name" value="Fe/Mn_Superoxide_Dismutase"/>
</dbReference>
<dbReference type="InterPro" id="IPR036324">
    <property type="entry name" value="Mn/Fe_SOD_N_sf"/>
</dbReference>
<dbReference type="InterPro" id="IPR001189">
    <property type="entry name" value="Mn/Fe_SOD"/>
</dbReference>
<dbReference type="EMBL" id="JBHUDY010000001">
    <property type="protein sequence ID" value="MFD1612593.1"/>
    <property type="molecule type" value="Genomic_DNA"/>
</dbReference>
<organism evidence="7 8">
    <name type="scientific">Sphingomonas tabacisoli</name>
    <dbReference type="NCBI Taxonomy" id="2249466"/>
    <lineage>
        <taxon>Bacteria</taxon>
        <taxon>Pseudomonadati</taxon>
        <taxon>Pseudomonadota</taxon>
        <taxon>Alphaproteobacteria</taxon>
        <taxon>Sphingomonadales</taxon>
        <taxon>Sphingomonadaceae</taxon>
        <taxon>Sphingomonas</taxon>
    </lineage>
</organism>
<evidence type="ECO:0000256" key="5">
    <source>
        <dbReference type="SAM" id="SignalP"/>
    </source>
</evidence>
<dbReference type="PROSITE" id="PS51318">
    <property type="entry name" value="TAT"/>
    <property type="match status" value="1"/>
</dbReference>
<evidence type="ECO:0000256" key="4">
    <source>
        <dbReference type="ARBA" id="ARBA00023002"/>
    </source>
</evidence>
<feature type="signal peptide" evidence="5">
    <location>
        <begin position="1"/>
        <end position="27"/>
    </location>
</feature>
<accession>A0ABW4I3U4</accession>
<dbReference type="Gene3D" id="3.55.40.20">
    <property type="entry name" value="Iron/manganese superoxide dismutase, C-terminal domain"/>
    <property type="match status" value="1"/>
</dbReference>
<dbReference type="SUPFAM" id="SSF54719">
    <property type="entry name" value="Fe,Mn superoxide dismutase (SOD), C-terminal domain"/>
    <property type="match status" value="1"/>
</dbReference>
<feature type="chain" id="PRO_5046793826" description="superoxide dismutase" evidence="5">
    <location>
        <begin position="28"/>
        <end position="228"/>
    </location>
</feature>
<name>A0ABW4I3U4_9SPHN</name>
<dbReference type="PANTHER" id="PTHR11404">
    <property type="entry name" value="SUPEROXIDE DISMUTASE 2"/>
    <property type="match status" value="1"/>
</dbReference>
<evidence type="ECO:0000256" key="2">
    <source>
        <dbReference type="ARBA" id="ARBA00012682"/>
    </source>
</evidence>
<comment type="similarity">
    <text evidence="1">Belongs to the iron/manganese superoxide dismutase family.</text>
</comment>
<keyword evidence="8" id="KW-1185">Reference proteome</keyword>
<evidence type="ECO:0000313" key="7">
    <source>
        <dbReference type="EMBL" id="MFD1612593.1"/>
    </source>
</evidence>
<dbReference type="EC" id="1.15.1.1" evidence="2"/>
<dbReference type="PIRSF" id="PIRSF000349">
    <property type="entry name" value="SODismutase"/>
    <property type="match status" value="1"/>
</dbReference>
<dbReference type="RefSeq" id="WP_380889622.1">
    <property type="nucleotide sequence ID" value="NZ_JBHUDY010000001.1"/>
</dbReference>
<evidence type="ECO:0000313" key="8">
    <source>
        <dbReference type="Proteomes" id="UP001597115"/>
    </source>
</evidence>
<dbReference type="InterPro" id="IPR036314">
    <property type="entry name" value="SOD_C_sf"/>
</dbReference>
<gene>
    <name evidence="7" type="ORF">ACFSCW_12350</name>
</gene>
<comment type="caution">
    <text evidence="7">The sequence shown here is derived from an EMBL/GenBank/DDBJ whole genome shotgun (WGS) entry which is preliminary data.</text>
</comment>